<accession>A0ACC7NX36</accession>
<dbReference type="Proteomes" id="UP001629235">
    <property type="component" value="Unassembled WGS sequence"/>
</dbReference>
<gene>
    <name evidence="1" type="ORF">PQR01_41140</name>
</gene>
<protein>
    <submittedName>
        <fullName evidence="1">Uncharacterized protein</fullName>
    </submittedName>
</protein>
<dbReference type="EMBL" id="JAQQDW010000343">
    <property type="protein sequence ID" value="MFM0109586.1"/>
    <property type="molecule type" value="Genomic_DNA"/>
</dbReference>
<evidence type="ECO:0000313" key="2">
    <source>
        <dbReference type="Proteomes" id="UP001629235"/>
    </source>
</evidence>
<organism evidence="1 2">
    <name type="scientific">Paraburkholderia rhynchosiae</name>
    <dbReference type="NCBI Taxonomy" id="487049"/>
    <lineage>
        <taxon>Bacteria</taxon>
        <taxon>Pseudomonadati</taxon>
        <taxon>Pseudomonadota</taxon>
        <taxon>Betaproteobacteria</taxon>
        <taxon>Burkholderiales</taxon>
        <taxon>Burkholderiaceae</taxon>
        <taxon>Paraburkholderia</taxon>
    </lineage>
</organism>
<feature type="non-terminal residue" evidence="1">
    <location>
        <position position="1"/>
    </location>
</feature>
<evidence type="ECO:0000313" key="1">
    <source>
        <dbReference type="EMBL" id="MFM0109586.1"/>
    </source>
</evidence>
<sequence>KIKFCFIWLRAQINCLKASIDVKYCASTAILTVIVVERGKKNGPHLRGPISGGAKTGGQFPASPAFAPL</sequence>
<keyword evidence="2" id="KW-1185">Reference proteome</keyword>
<comment type="caution">
    <text evidence="1">The sequence shown here is derived from an EMBL/GenBank/DDBJ whole genome shotgun (WGS) entry which is preliminary data.</text>
</comment>
<reference evidence="1 2" key="1">
    <citation type="journal article" date="2024" name="Chem. Sci.">
        <title>Discovery of megapolipeptins by genome mining of a Burkholderiales bacteria collection.</title>
        <authorList>
            <person name="Paulo B.S."/>
            <person name="Recchia M.J.J."/>
            <person name="Lee S."/>
            <person name="Fergusson C.H."/>
            <person name="Romanowski S.B."/>
            <person name="Hernandez A."/>
            <person name="Krull N."/>
            <person name="Liu D.Y."/>
            <person name="Cavanagh H."/>
            <person name="Bos A."/>
            <person name="Gray C.A."/>
            <person name="Murphy B.T."/>
            <person name="Linington R.G."/>
            <person name="Eustaquio A.S."/>
        </authorList>
    </citation>
    <scope>NUCLEOTIDE SEQUENCE [LARGE SCALE GENOMIC DNA]</scope>
    <source>
        <strain evidence="1 2">RL18-126-BIB-B</strain>
    </source>
</reference>
<name>A0ACC7NX36_9BURK</name>
<proteinExistence type="predicted"/>